<reference evidence="3 4" key="1">
    <citation type="journal article" date="2006" name="Nature">
        <title>Global trends of whole-genome duplications revealed by the ciliate Paramecium tetraurelia.</title>
        <authorList>
            <consortium name="Genoscope"/>
            <person name="Aury J.-M."/>
            <person name="Jaillon O."/>
            <person name="Duret L."/>
            <person name="Noel B."/>
            <person name="Jubin C."/>
            <person name="Porcel B.M."/>
            <person name="Segurens B."/>
            <person name="Daubin V."/>
            <person name="Anthouard V."/>
            <person name="Aiach N."/>
            <person name="Arnaiz O."/>
            <person name="Billaut A."/>
            <person name="Beisson J."/>
            <person name="Blanc I."/>
            <person name="Bouhouche K."/>
            <person name="Camara F."/>
            <person name="Duharcourt S."/>
            <person name="Guigo R."/>
            <person name="Gogendeau D."/>
            <person name="Katinka M."/>
            <person name="Keller A.-M."/>
            <person name="Kissmehl R."/>
            <person name="Klotz C."/>
            <person name="Koll F."/>
            <person name="Le Moue A."/>
            <person name="Lepere C."/>
            <person name="Malinsky S."/>
            <person name="Nowacki M."/>
            <person name="Nowak J.K."/>
            <person name="Plattner H."/>
            <person name="Poulain J."/>
            <person name="Ruiz F."/>
            <person name="Serrano V."/>
            <person name="Zagulski M."/>
            <person name="Dessen P."/>
            <person name="Betermier M."/>
            <person name="Weissenbach J."/>
            <person name="Scarpelli C."/>
            <person name="Schachter V."/>
            <person name="Sperling L."/>
            <person name="Meyer E."/>
            <person name="Cohen J."/>
            <person name="Wincker P."/>
        </authorList>
    </citation>
    <scope>NUCLEOTIDE SEQUENCE [LARGE SCALE GENOMIC DNA]</scope>
    <source>
        <strain evidence="3 4">Stock d4-2</strain>
    </source>
</reference>
<keyword evidence="4" id="KW-1185">Reference proteome</keyword>
<dbReference type="InParanoid" id="A0BW81"/>
<dbReference type="KEGG" id="ptm:GSPATT00032650001"/>
<dbReference type="OMA" id="NYVQQGE"/>
<dbReference type="OrthoDB" id="298528at2759"/>
<dbReference type="EMBL" id="CT868021">
    <property type="protein sequence ID" value="CAK62798.1"/>
    <property type="molecule type" value="Genomic_DNA"/>
</dbReference>
<protein>
    <submittedName>
        <fullName evidence="3">Uncharacterized protein</fullName>
    </submittedName>
</protein>
<proteinExistence type="predicted"/>
<feature type="coiled-coil region" evidence="1">
    <location>
        <begin position="198"/>
        <end position="250"/>
    </location>
</feature>
<dbReference type="HOGENOM" id="CLU_431795_0_0_1"/>
<evidence type="ECO:0000313" key="3">
    <source>
        <dbReference type="EMBL" id="CAK62798.1"/>
    </source>
</evidence>
<dbReference type="RefSeq" id="XP_001430196.1">
    <property type="nucleotide sequence ID" value="XM_001430159.1"/>
</dbReference>
<sequence>MQPLFKQRKPANLIIQSSEEDKFVQQQVNYSSIMQIPELDTFEEFCSNIPDVENQELNFTKESKSFSSHNLNLQESQEFQTNAKYSDQKQEEIQESLPIQYIEFVEFHPQSINSGQSESNLQRIDSQQSPKDIMQEPPAPQNKNLTKFSFPQKGGCFSSLKKQLCVDQPVITNHGNQSASEETLVKQHNTQNIPKSIQDDLTKQIKELTDQKNAIEASFQTQILQLQTQNQKLEQELAQQKQKNLTLVQENMLLQSKIEILEQKKSADLNNITDFSNDLLPHKLSMNEKLVYLMQKLNIKAQENAKLQYEILKLQNNIEILETQKYLQINTNLLLDTHKLQSSHSPLIQPQSQNRGQSLSKDSRTSLLNSQKYPLNLSLNYVQQGERRQDVFLNKKNRIISPLAHYSSVGEQQQLQLTNLQKNKVYKEDVNYNNKMHTKNSTSVGELISFKQDLTNCSNMINKALRKESYSTQSPDAKVTQKFKQTLNAKIGTQQENSKSYASLLFSLGEKQKDVRQMSPKGGNKKSKQLFGFIMQPHPNSRKQSEILKSEESHKMSQEQLKMSDKKNTLQTSIDIFQIMKDMRNKKNGISTKLSQKKGQAATSRQMITEIKSSRTNKPSFD</sequence>
<feature type="coiled-coil region" evidence="1">
    <location>
        <begin position="297"/>
        <end position="324"/>
    </location>
</feature>
<feature type="region of interest" description="Disordered" evidence="2">
    <location>
        <begin position="535"/>
        <end position="567"/>
    </location>
</feature>
<feature type="compositionally biased region" description="Basic and acidic residues" evidence="2">
    <location>
        <begin position="543"/>
        <end position="567"/>
    </location>
</feature>
<keyword evidence="1" id="KW-0175">Coiled coil</keyword>
<gene>
    <name evidence="3" type="ORF">GSPATT00032650001</name>
</gene>
<feature type="compositionally biased region" description="Polar residues" evidence="2">
    <location>
        <begin position="112"/>
        <end position="130"/>
    </location>
</feature>
<feature type="region of interest" description="Disordered" evidence="2">
    <location>
        <begin position="112"/>
        <end position="145"/>
    </location>
</feature>
<feature type="region of interest" description="Disordered" evidence="2">
    <location>
        <begin position="344"/>
        <end position="365"/>
    </location>
</feature>
<dbReference type="Proteomes" id="UP000000600">
    <property type="component" value="Unassembled WGS sequence"/>
</dbReference>
<evidence type="ECO:0000313" key="4">
    <source>
        <dbReference type="Proteomes" id="UP000000600"/>
    </source>
</evidence>
<evidence type="ECO:0000256" key="1">
    <source>
        <dbReference type="SAM" id="Coils"/>
    </source>
</evidence>
<accession>A0BW81</accession>
<dbReference type="AlphaFoldDB" id="A0BW81"/>
<dbReference type="GeneID" id="5015980"/>
<evidence type="ECO:0000256" key="2">
    <source>
        <dbReference type="SAM" id="MobiDB-lite"/>
    </source>
</evidence>
<organism evidence="3 4">
    <name type="scientific">Paramecium tetraurelia</name>
    <dbReference type="NCBI Taxonomy" id="5888"/>
    <lineage>
        <taxon>Eukaryota</taxon>
        <taxon>Sar</taxon>
        <taxon>Alveolata</taxon>
        <taxon>Ciliophora</taxon>
        <taxon>Intramacronucleata</taxon>
        <taxon>Oligohymenophorea</taxon>
        <taxon>Peniculida</taxon>
        <taxon>Parameciidae</taxon>
        <taxon>Paramecium</taxon>
    </lineage>
</organism>
<feature type="region of interest" description="Disordered" evidence="2">
    <location>
        <begin position="587"/>
        <end position="622"/>
    </location>
</feature>
<name>A0BW81_PARTE</name>
<feature type="compositionally biased region" description="Polar residues" evidence="2">
    <location>
        <begin position="588"/>
        <end position="607"/>
    </location>
</feature>